<organism evidence="3 4">
    <name type="scientific">Paracoccus nototheniae</name>
    <dbReference type="NCBI Taxonomy" id="2489002"/>
    <lineage>
        <taxon>Bacteria</taxon>
        <taxon>Pseudomonadati</taxon>
        <taxon>Pseudomonadota</taxon>
        <taxon>Alphaproteobacteria</taxon>
        <taxon>Rhodobacterales</taxon>
        <taxon>Paracoccaceae</taxon>
        <taxon>Paracoccus</taxon>
    </lineage>
</organism>
<evidence type="ECO:0000313" key="4">
    <source>
        <dbReference type="Proteomes" id="UP001597302"/>
    </source>
</evidence>
<keyword evidence="2" id="KW-1133">Transmembrane helix</keyword>
<evidence type="ECO:0000256" key="1">
    <source>
        <dbReference type="SAM" id="MobiDB-lite"/>
    </source>
</evidence>
<keyword evidence="4" id="KW-1185">Reference proteome</keyword>
<sequence length="57" mass="5872">MDNDQADQASRPTSASAPTQTAPANPAPVHVGRTTLLHWAIFLGLMTALIGGAAVLF</sequence>
<comment type="caution">
    <text evidence="3">The sequence shown here is derived from an EMBL/GenBank/DDBJ whole genome shotgun (WGS) entry which is preliminary data.</text>
</comment>
<dbReference type="Proteomes" id="UP001597302">
    <property type="component" value="Unassembled WGS sequence"/>
</dbReference>
<dbReference type="RefSeq" id="WP_165571122.1">
    <property type="nucleotide sequence ID" value="NZ_CBCSAJ010000029.1"/>
</dbReference>
<feature type="region of interest" description="Disordered" evidence="1">
    <location>
        <begin position="1"/>
        <end position="29"/>
    </location>
</feature>
<evidence type="ECO:0000256" key="2">
    <source>
        <dbReference type="SAM" id="Phobius"/>
    </source>
</evidence>
<name>A0ABW4DR05_9RHOB</name>
<feature type="compositionally biased region" description="Low complexity" evidence="1">
    <location>
        <begin position="9"/>
        <end position="28"/>
    </location>
</feature>
<accession>A0ABW4DR05</accession>
<evidence type="ECO:0000313" key="3">
    <source>
        <dbReference type="EMBL" id="MFD1480125.1"/>
    </source>
</evidence>
<keyword evidence="2" id="KW-0472">Membrane</keyword>
<feature type="transmembrane region" description="Helical" evidence="2">
    <location>
        <begin position="36"/>
        <end position="56"/>
    </location>
</feature>
<keyword evidence="2" id="KW-0812">Transmembrane</keyword>
<reference evidence="4" key="1">
    <citation type="journal article" date="2019" name="Int. J. Syst. Evol. Microbiol.">
        <title>The Global Catalogue of Microorganisms (GCM) 10K type strain sequencing project: providing services to taxonomists for standard genome sequencing and annotation.</title>
        <authorList>
            <consortium name="The Broad Institute Genomics Platform"/>
            <consortium name="The Broad Institute Genome Sequencing Center for Infectious Disease"/>
            <person name="Wu L."/>
            <person name="Ma J."/>
        </authorList>
    </citation>
    <scope>NUCLEOTIDE SEQUENCE [LARGE SCALE GENOMIC DNA]</scope>
    <source>
        <strain evidence="4">CCM 8875</strain>
    </source>
</reference>
<gene>
    <name evidence="3" type="ORF">ACFQ5P_02325</name>
</gene>
<proteinExistence type="predicted"/>
<dbReference type="EMBL" id="JBHTOQ010000003">
    <property type="protein sequence ID" value="MFD1480125.1"/>
    <property type="molecule type" value="Genomic_DNA"/>
</dbReference>
<protein>
    <submittedName>
        <fullName evidence="3">Uncharacterized protein</fullName>
    </submittedName>
</protein>